<keyword evidence="1" id="KW-0812">Transmembrane</keyword>
<dbReference type="SUPFAM" id="SSF46894">
    <property type="entry name" value="C-terminal effector domain of the bipartite response regulators"/>
    <property type="match status" value="1"/>
</dbReference>
<evidence type="ECO:0000313" key="2">
    <source>
        <dbReference type="EMBL" id="GHO94362.1"/>
    </source>
</evidence>
<accession>A0A8J3INT7</accession>
<dbReference type="InterPro" id="IPR036388">
    <property type="entry name" value="WH-like_DNA-bd_sf"/>
</dbReference>
<dbReference type="InterPro" id="IPR016032">
    <property type="entry name" value="Sig_transdc_resp-reg_C-effctor"/>
</dbReference>
<protein>
    <recommendedName>
        <fullName evidence="4">OmpR/PhoB-type domain-containing protein</fullName>
    </recommendedName>
</protein>
<dbReference type="Gene3D" id="1.10.10.10">
    <property type="entry name" value="Winged helix-like DNA-binding domain superfamily/Winged helix DNA-binding domain"/>
    <property type="match status" value="1"/>
</dbReference>
<comment type="caution">
    <text evidence="2">The sequence shown here is derived from an EMBL/GenBank/DDBJ whole genome shotgun (WGS) entry which is preliminary data.</text>
</comment>
<feature type="transmembrane region" description="Helical" evidence="1">
    <location>
        <begin position="83"/>
        <end position="103"/>
    </location>
</feature>
<sequence length="107" mass="12668">MQLLEEKTNTLTSIRDIRWYGERHSIIIQGRIIKLTATEYQLLFPLRQGMPVTYAELALAVYDCPLDEKVRLMMDKHVDRMRAKLRGMGLYIYCVLNYGYVLLPEIW</sequence>
<dbReference type="GO" id="GO:0006355">
    <property type="term" value="P:regulation of DNA-templated transcription"/>
    <property type="evidence" value="ECO:0007669"/>
    <property type="project" value="InterPro"/>
</dbReference>
<keyword evidence="1" id="KW-0472">Membrane</keyword>
<gene>
    <name evidence="2" type="ORF">KSF_044100</name>
</gene>
<keyword evidence="1" id="KW-1133">Transmembrane helix</keyword>
<dbReference type="GO" id="GO:0003677">
    <property type="term" value="F:DNA binding"/>
    <property type="evidence" value="ECO:0007669"/>
    <property type="project" value="InterPro"/>
</dbReference>
<dbReference type="Proteomes" id="UP000597444">
    <property type="component" value="Unassembled WGS sequence"/>
</dbReference>
<name>A0A8J3INT7_9CHLR</name>
<evidence type="ECO:0000256" key="1">
    <source>
        <dbReference type="SAM" id="Phobius"/>
    </source>
</evidence>
<dbReference type="EMBL" id="BNJK01000001">
    <property type="protein sequence ID" value="GHO94362.1"/>
    <property type="molecule type" value="Genomic_DNA"/>
</dbReference>
<keyword evidence="3" id="KW-1185">Reference proteome</keyword>
<evidence type="ECO:0008006" key="4">
    <source>
        <dbReference type="Google" id="ProtNLM"/>
    </source>
</evidence>
<proteinExistence type="predicted"/>
<evidence type="ECO:0000313" key="3">
    <source>
        <dbReference type="Proteomes" id="UP000597444"/>
    </source>
</evidence>
<dbReference type="RefSeq" id="WP_220205105.1">
    <property type="nucleotide sequence ID" value="NZ_BNJK01000001.1"/>
</dbReference>
<reference evidence="2" key="1">
    <citation type="submission" date="2020-10" db="EMBL/GenBank/DDBJ databases">
        <title>Taxonomic study of unclassified bacteria belonging to the class Ktedonobacteria.</title>
        <authorList>
            <person name="Yabe S."/>
            <person name="Wang C.M."/>
            <person name="Zheng Y."/>
            <person name="Sakai Y."/>
            <person name="Cavaletti L."/>
            <person name="Monciardini P."/>
            <person name="Donadio S."/>
        </authorList>
    </citation>
    <scope>NUCLEOTIDE SEQUENCE</scope>
    <source>
        <strain evidence="2">ID150040</strain>
    </source>
</reference>
<organism evidence="2 3">
    <name type="scientific">Reticulibacter mediterranei</name>
    <dbReference type="NCBI Taxonomy" id="2778369"/>
    <lineage>
        <taxon>Bacteria</taxon>
        <taxon>Bacillati</taxon>
        <taxon>Chloroflexota</taxon>
        <taxon>Ktedonobacteria</taxon>
        <taxon>Ktedonobacterales</taxon>
        <taxon>Reticulibacteraceae</taxon>
        <taxon>Reticulibacter</taxon>
    </lineage>
</organism>
<dbReference type="AlphaFoldDB" id="A0A8J3INT7"/>